<dbReference type="Proteomes" id="UP001152799">
    <property type="component" value="Chromosome 6"/>
</dbReference>
<evidence type="ECO:0000313" key="3">
    <source>
        <dbReference type="Proteomes" id="UP001152799"/>
    </source>
</evidence>
<organism evidence="2 3">
    <name type="scientific">Ceutorhynchus assimilis</name>
    <name type="common">cabbage seed weevil</name>
    <dbReference type="NCBI Taxonomy" id="467358"/>
    <lineage>
        <taxon>Eukaryota</taxon>
        <taxon>Metazoa</taxon>
        <taxon>Ecdysozoa</taxon>
        <taxon>Arthropoda</taxon>
        <taxon>Hexapoda</taxon>
        <taxon>Insecta</taxon>
        <taxon>Pterygota</taxon>
        <taxon>Neoptera</taxon>
        <taxon>Endopterygota</taxon>
        <taxon>Coleoptera</taxon>
        <taxon>Polyphaga</taxon>
        <taxon>Cucujiformia</taxon>
        <taxon>Curculionidae</taxon>
        <taxon>Ceutorhynchinae</taxon>
        <taxon>Ceutorhynchus</taxon>
    </lineage>
</organism>
<reference evidence="2" key="1">
    <citation type="submission" date="2022-01" db="EMBL/GenBank/DDBJ databases">
        <authorList>
            <person name="King R."/>
        </authorList>
    </citation>
    <scope>NUCLEOTIDE SEQUENCE</scope>
</reference>
<proteinExistence type="predicted"/>
<feature type="region of interest" description="Disordered" evidence="1">
    <location>
        <begin position="151"/>
        <end position="170"/>
    </location>
</feature>
<dbReference type="EMBL" id="OU892282">
    <property type="protein sequence ID" value="CAG9770221.1"/>
    <property type="molecule type" value="Genomic_DNA"/>
</dbReference>
<name>A0A9N9MYN7_9CUCU</name>
<dbReference type="OrthoDB" id="6773400at2759"/>
<dbReference type="AlphaFoldDB" id="A0A9N9MYN7"/>
<gene>
    <name evidence="2" type="ORF">CEUTPL_LOCUS10677</name>
</gene>
<evidence type="ECO:0000256" key="1">
    <source>
        <dbReference type="SAM" id="MobiDB-lite"/>
    </source>
</evidence>
<keyword evidence="3" id="KW-1185">Reference proteome</keyword>
<accession>A0A9N9MYN7</accession>
<protein>
    <submittedName>
        <fullName evidence="2">Uncharacterized protein</fullName>
    </submittedName>
</protein>
<sequence length="225" mass="25735">MNESSEEESNKIYESQMGFISILRDFPILLSKSQTPAVRLSKSKAAELIKKQWALNYGSQITTNQLYKKINNMKLRLKKKTDIIRTENKKIILHDWEKVLVDIMEGDTNPVLTKVQGALSVGVELPKSNHDDPIPTPSTSASEMCTANRVANTDNEDHQPKKRKHNKVSPLEKYETDAMQLSNNELQRLVLLKQLKVLDMKEKKLKRKLYLNGNEESTLNNNNST</sequence>
<evidence type="ECO:0000313" key="2">
    <source>
        <dbReference type="EMBL" id="CAG9770221.1"/>
    </source>
</evidence>